<evidence type="ECO:0000256" key="2">
    <source>
        <dbReference type="ARBA" id="ARBA00022692"/>
    </source>
</evidence>
<sequence>MKLIKNFIYLFIGCIAGVSMGAIGIGAGLITMPLLIYSGLTISESVAVAMVMQLLPQSLPGVYNYWKYIKWEPTVFVILGSFFGIWFGSMLSANNYLSELFLYRFLAIFLLLSSFYFFIKHWNPVKKINIIE</sequence>
<dbReference type="Pfam" id="PF01925">
    <property type="entry name" value="TauE"/>
    <property type="match status" value="1"/>
</dbReference>
<evidence type="ECO:0008006" key="7">
    <source>
        <dbReference type="Google" id="ProtNLM"/>
    </source>
</evidence>
<evidence type="ECO:0000256" key="5">
    <source>
        <dbReference type="SAM" id="Phobius"/>
    </source>
</evidence>
<comment type="subcellular location">
    <subcellularLocation>
        <location evidence="1">Membrane</location>
        <topology evidence="1">Multi-pass membrane protein</topology>
    </subcellularLocation>
</comment>
<dbReference type="GO" id="GO:0016020">
    <property type="term" value="C:membrane"/>
    <property type="evidence" value="ECO:0007669"/>
    <property type="project" value="UniProtKB-SubCell"/>
</dbReference>
<feature type="transmembrane region" description="Helical" evidence="5">
    <location>
        <begin position="7"/>
        <end position="30"/>
    </location>
</feature>
<dbReference type="PANTHER" id="PTHR43701:SF2">
    <property type="entry name" value="MEMBRANE TRANSPORTER PROTEIN YJNA-RELATED"/>
    <property type="match status" value="1"/>
</dbReference>
<feature type="transmembrane region" description="Helical" evidence="5">
    <location>
        <begin position="75"/>
        <end position="94"/>
    </location>
</feature>
<dbReference type="InterPro" id="IPR002781">
    <property type="entry name" value="TM_pro_TauE-like"/>
</dbReference>
<evidence type="ECO:0000256" key="4">
    <source>
        <dbReference type="ARBA" id="ARBA00023136"/>
    </source>
</evidence>
<dbReference type="InterPro" id="IPR051598">
    <property type="entry name" value="TSUP/Inactive_protease-like"/>
</dbReference>
<dbReference type="PANTHER" id="PTHR43701">
    <property type="entry name" value="MEMBRANE TRANSPORTER PROTEIN MJ0441-RELATED"/>
    <property type="match status" value="1"/>
</dbReference>
<dbReference type="AlphaFoldDB" id="A0A6C0AWU7"/>
<name>A0A6C0AWU7_9ZZZZ</name>
<keyword evidence="4 5" id="KW-0472">Membrane</keyword>
<proteinExistence type="predicted"/>
<protein>
    <recommendedName>
        <fullName evidence="7">Membrane transporter protein</fullName>
    </recommendedName>
</protein>
<reference evidence="6" key="1">
    <citation type="journal article" date="2020" name="Nature">
        <title>Giant virus diversity and host interactions through global metagenomics.</title>
        <authorList>
            <person name="Schulz F."/>
            <person name="Roux S."/>
            <person name="Paez-Espino D."/>
            <person name="Jungbluth S."/>
            <person name="Walsh D.A."/>
            <person name="Denef V.J."/>
            <person name="McMahon K.D."/>
            <person name="Konstantinidis K.T."/>
            <person name="Eloe-Fadrosh E.A."/>
            <person name="Kyrpides N.C."/>
            <person name="Woyke T."/>
        </authorList>
    </citation>
    <scope>NUCLEOTIDE SEQUENCE</scope>
    <source>
        <strain evidence="6">GVMAG-S-ERX555965-48</strain>
    </source>
</reference>
<keyword evidence="2 5" id="KW-0812">Transmembrane</keyword>
<feature type="transmembrane region" description="Helical" evidence="5">
    <location>
        <begin position="100"/>
        <end position="119"/>
    </location>
</feature>
<keyword evidence="3 5" id="KW-1133">Transmembrane helix</keyword>
<evidence type="ECO:0000256" key="3">
    <source>
        <dbReference type="ARBA" id="ARBA00022989"/>
    </source>
</evidence>
<evidence type="ECO:0000256" key="1">
    <source>
        <dbReference type="ARBA" id="ARBA00004141"/>
    </source>
</evidence>
<dbReference type="EMBL" id="MN738770">
    <property type="protein sequence ID" value="QHS83953.1"/>
    <property type="molecule type" value="Genomic_DNA"/>
</dbReference>
<organism evidence="6">
    <name type="scientific">viral metagenome</name>
    <dbReference type="NCBI Taxonomy" id="1070528"/>
    <lineage>
        <taxon>unclassified sequences</taxon>
        <taxon>metagenomes</taxon>
        <taxon>organismal metagenomes</taxon>
    </lineage>
</organism>
<feature type="transmembrane region" description="Helical" evidence="5">
    <location>
        <begin position="36"/>
        <end position="55"/>
    </location>
</feature>
<accession>A0A6C0AWU7</accession>
<evidence type="ECO:0000313" key="6">
    <source>
        <dbReference type="EMBL" id="QHS83953.1"/>
    </source>
</evidence>